<accession>A0ABN1K1W9</accession>
<reference evidence="1 2" key="1">
    <citation type="journal article" date="2019" name="Int. J. Syst. Evol. Microbiol.">
        <title>The Global Catalogue of Microorganisms (GCM) 10K type strain sequencing project: providing services to taxonomists for standard genome sequencing and annotation.</title>
        <authorList>
            <consortium name="The Broad Institute Genomics Platform"/>
            <consortium name="The Broad Institute Genome Sequencing Center for Infectious Disease"/>
            <person name="Wu L."/>
            <person name="Ma J."/>
        </authorList>
    </citation>
    <scope>NUCLEOTIDE SEQUENCE [LARGE SCALE GENOMIC DNA]</scope>
    <source>
        <strain evidence="1 2">JCM 16231</strain>
    </source>
</reference>
<dbReference type="EMBL" id="BAAAGG010000002">
    <property type="protein sequence ID" value="GAA0752056.1"/>
    <property type="molecule type" value="Genomic_DNA"/>
</dbReference>
<organism evidence="1 2">
    <name type="scientific">Psychroflexus lacisalsi</name>
    <dbReference type="NCBI Taxonomy" id="503928"/>
    <lineage>
        <taxon>Bacteria</taxon>
        <taxon>Pseudomonadati</taxon>
        <taxon>Bacteroidota</taxon>
        <taxon>Flavobacteriia</taxon>
        <taxon>Flavobacteriales</taxon>
        <taxon>Flavobacteriaceae</taxon>
        <taxon>Psychroflexus</taxon>
    </lineage>
</organism>
<evidence type="ECO:0000313" key="2">
    <source>
        <dbReference type="Proteomes" id="UP001500185"/>
    </source>
</evidence>
<comment type="caution">
    <text evidence="1">The sequence shown here is derived from an EMBL/GenBank/DDBJ whole genome shotgun (WGS) entry which is preliminary data.</text>
</comment>
<proteinExistence type="predicted"/>
<dbReference type="Proteomes" id="UP001500185">
    <property type="component" value="Unassembled WGS sequence"/>
</dbReference>
<protein>
    <submittedName>
        <fullName evidence="1">DUF3871 family protein</fullName>
    </submittedName>
</protein>
<dbReference type="Pfam" id="PF12987">
    <property type="entry name" value="DUF3871"/>
    <property type="match status" value="1"/>
</dbReference>
<name>A0ABN1K1W9_9FLAO</name>
<evidence type="ECO:0000313" key="1">
    <source>
        <dbReference type="EMBL" id="GAA0752056.1"/>
    </source>
</evidence>
<sequence>MEQVIESQHIINENELVEPDLKANNFIGGKTEEVTLEHLKQDCIIPVFSKDNESTISHYQFVSEIQDLIETAIPSIKLTKPLIKVSHTIKGRTPSAIGKPAKDLEDDEKTIYYERCAFIFQAIGRSEIVNGDKLNLTIGGVRAYNQENLYSTKSLEKFKVFIGYQNMICTNLCISTDGFASEIKVGSVHDLKEHVLDLVQNFDASRLLGMMERMSKFKLNEQEFAHFIGKLRIYNHLDKTAKAKLPKVLITDSQINHVVRSYIKDSHFGKDENGEISLWQLYNLLTDANKASYIDNNLERNVNAYELMNELGDSLLYEDPNWFVHQFI</sequence>
<gene>
    <name evidence="1" type="ORF">GCM10009433_02790</name>
</gene>
<dbReference type="RefSeq" id="WP_224455225.1">
    <property type="nucleotide sequence ID" value="NZ_BAAAGG010000002.1"/>
</dbReference>
<keyword evidence="2" id="KW-1185">Reference proteome</keyword>
<dbReference type="InterPro" id="IPR024353">
    <property type="entry name" value="DUF3871"/>
</dbReference>